<evidence type="ECO:0000256" key="6">
    <source>
        <dbReference type="SAM" id="MobiDB-lite"/>
    </source>
</evidence>
<gene>
    <name evidence="8" type="ORF">D9757_005494</name>
</gene>
<dbReference type="Gene3D" id="4.10.1110.10">
    <property type="entry name" value="AN1-like Zinc finger"/>
    <property type="match status" value="2"/>
</dbReference>
<evidence type="ECO:0000259" key="7">
    <source>
        <dbReference type="PROSITE" id="PS51039"/>
    </source>
</evidence>
<accession>A0A8H5HLS7</accession>
<name>A0A8H5HLS7_9AGAR</name>
<dbReference type="InterPro" id="IPR035896">
    <property type="entry name" value="AN1-like_Znf"/>
</dbReference>
<dbReference type="PANTHER" id="PTHR14677:SF40">
    <property type="entry name" value="CDC48-ASSOCIATED UBIQUITIN-LIKE_ZINC FINGER PROTEIN 1"/>
    <property type="match status" value="1"/>
</dbReference>
<evidence type="ECO:0000256" key="3">
    <source>
        <dbReference type="ARBA" id="ARBA00022771"/>
    </source>
</evidence>
<evidence type="ECO:0000313" key="8">
    <source>
        <dbReference type="EMBL" id="KAF5385724.1"/>
    </source>
</evidence>
<keyword evidence="2" id="KW-0677">Repeat</keyword>
<evidence type="ECO:0000256" key="1">
    <source>
        <dbReference type="ARBA" id="ARBA00022723"/>
    </source>
</evidence>
<evidence type="ECO:0000256" key="2">
    <source>
        <dbReference type="ARBA" id="ARBA00022737"/>
    </source>
</evidence>
<evidence type="ECO:0000256" key="5">
    <source>
        <dbReference type="PROSITE-ProRule" id="PRU00449"/>
    </source>
</evidence>
<sequence>MSSLPSRATPKLEQDAPLLAIGQQCSQSTCHTIDFLPFKCHHCQESFCQDHFKVEQHSCPKYDESKHNRVAPSCPLCSQPVSIRLGQDPNVAMENHFTKDCSVMTGHVAKKSTPICSQRKCGKTLFLSIRCDKCRKDFCPSHRFPSDHTCTTSAASVQTPVPSKHSQFAFKAKVSTSATLGAIRNTLPASPGVATASQSSSSNSTITMPNPFSKVDSSLLLPPSTHDHNALTVKSKLSNCNNPYAPPPIFSAARAKAERESRRKALRDRAKKGLLSEEEKLRLAAEEAEEAQVEKKGDCLLM</sequence>
<feature type="domain" description="AN1-type" evidence="7">
    <location>
        <begin position="19"/>
        <end position="67"/>
    </location>
</feature>
<keyword evidence="3 5" id="KW-0863">Zinc-finger</keyword>
<comment type="caution">
    <text evidence="8">The sequence shown here is derived from an EMBL/GenBank/DDBJ whole genome shotgun (WGS) entry which is preliminary data.</text>
</comment>
<protein>
    <recommendedName>
        <fullName evidence="7">AN1-type domain-containing protein</fullName>
    </recommendedName>
</protein>
<dbReference type="InterPro" id="IPR000058">
    <property type="entry name" value="Znf_AN1"/>
</dbReference>
<dbReference type="SUPFAM" id="SSF118310">
    <property type="entry name" value="AN1-like Zinc finger"/>
    <property type="match status" value="2"/>
</dbReference>
<dbReference type="SMART" id="SM00154">
    <property type="entry name" value="ZnF_AN1"/>
    <property type="match status" value="2"/>
</dbReference>
<dbReference type="AlphaFoldDB" id="A0A8H5HLS7"/>
<feature type="domain" description="AN1-type" evidence="7">
    <location>
        <begin position="110"/>
        <end position="158"/>
    </location>
</feature>
<dbReference type="PANTHER" id="PTHR14677">
    <property type="entry name" value="ARSENITE INDUCUBLE RNA ASSOCIATED PROTEIN AIP-1-RELATED"/>
    <property type="match status" value="1"/>
</dbReference>
<organism evidence="8 9">
    <name type="scientific">Collybiopsis confluens</name>
    <dbReference type="NCBI Taxonomy" id="2823264"/>
    <lineage>
        <taxon>Eukaryota</taxon>
        <taxon>Fungi</taxon>
        <taxon>Dikarya</taxon>
        <taxon>Basidiomycota</taxon>
        <taxon>Agaricomycotina</taxon>
        <taxon>Agaricomycetes</taxon>
        <taxon>Agaricomycetidae</taxon>
        <taxon>Agaricales</taxon>
        <taxon>Marasmiineae</taxon>
        <taxon>Omphalotaceae</taxon>
        <taxon>Collybiopsis</taxon>
    </lineage>
</organism>
<reference evidence="8 9" key="1">
    <citation type="journal article" date="2020" name="ISME J.">
        <title>Uncovering the hidden diversity of litter-decomposition mechanisms in mushroom-forming fungi.</title>
        <authorList>
            <person name="Floudas D."/>
            <person name="Bentzer J."/>
            <person name="Ahren D."/>
            <person name="Johansson T."/>
            <person name="Persson P."/>
            <person name="Tunlid A."/>
        </authorList>
    </citation>
    <scope>NUCLEOTIDE SEQUENCE [LARGE SCALE GENOMIC DNA]</scope>
    <source>
        <strain evidence="8 9">CBS 406.79</strain>
    </source>
</reference>
<dbReference type="PROSITE" id="PS51039">
    <property type="entry name" value="ZF_AN1"/>
    <property type="match status" value="2"/>
</dbReference>
<evidence type="ECO:0000256" key="4">
    <source>
        <dbReference type="ARBA" id="ARBA00022833"/>
    </source>
</evidence>
<evidence type="ECO:0000313" key="9">
    <source>
        <dbReference type="Proteomes" id="UP000518752"/>
    </source>
</evidence>
<keyword evidence="4" id="KW-0862">Zinc</keyword>
<dbReference type="GO" id="GO:0005737">
    <property type="term" value="C:cytoplasm"/>
    <property type="evidence" value="ECO:0007669"/>
    <property type="project" value="TreeGrafter"/>
</dbReference>
<dbReference type="Proteomes" id="UP000518752">
    <property type="component" value="Unassembled WGS sequence"/>
</dbReference>
<keyword evidence="1" id="KW-0479">Metal-binding</keyword>
<dbReference type="EMBL" id="JAACJN010000038">
    <property type="protein sequence ID" value="KAF5385724.1"/>
    <property type="molecule type" value="Genomic_DNA"/>
</dbReference>
<dbReference type="InterPro" id="IPR057357">
    <property type="entry name" value="Znf-C2H2_ZFAND2A/B"/>
</dbReference>
<dbReference type="Pfam" id="PF01428">
    <property type="entry name" value="zf-AN1"/>
    <property type="match status" value="2"/>
</dbReference>
<dbReference type="GO" id="GO:0008270">
    <property type="term" value="F:zinc ion binding"/>
    <property type="evidence" value="ECO:0007669"/>
    <property type="project" value="UniProtKB-KW"/>
</dbReference>
<dbReference type="Pfam" id="PF25403">
    <property type="entry name" value="zf-C2H2_ZFAND2"/>
    <property type="match status" value="1"/>
</dbReference>
<keyword evidence="9" id="KW-1185">Reference proteome</keyword>
<dbReference type="OrthoDB" id="431929at2759"/>
<proteinExistence type="predicted"/>
<feature type="region of interest" description="Disordered" evidence="6">
    <location>
        <begin position="187"/>
        <end position="209"/>
    </location>
</feature>